<dbReference type="GO" id="GO:0016787">
    <property type="term" value="F:hydrolase activity"/>
    <property type="evidence" value="ECO:0007669"/>
    <property type="project" value="UniProtKB-KW"/>
</dbReference>
<evidence type="ECO:0000313" key="2">
    <source>
        <dbReference type="Proteomes" id="UP000182409"/>
    </source>
</evidence>
<dbReference type="PRINTS" id="PR00413">
    <property type="entry name" value="HADHALOGNASE"/>
</dbReference>
<dbReference type="OrthoDB" id="9797415at2"/>
<dbReference type="Proteomes" id="UP000182409">
    <property type="component" value="Unassembled WGS sequence"/>
</dbReference>
<gene>
    <name evidence="1" type="ORF">SAMN05443244_0113</name>
</gene>
<evidence type="ECO:0000313" key="1">
    <source>
        <dbReference type="EMBL" id="SEB37937.1"/>
    </source>
</evidence>
<dbReference type="AlphaFoldDB" id="A0A1H4IVC1"/>
<dbReference type="EMBL" id="FNSD01000001">
    <property type="protein sequence ID" value="SEB37937.1"/>
    <property type="molecule type" value="Genomic_DNA"/>
</dbReference>
<organism evidence="1 2">
    <name type="scientific">Terriglobus roseus</name>
    <dbReference type="NCBI Taxonomy" id="392734"/>
    <lineage>
        <taxon>Bacteria</taxon>
        <taxon>Pseudomonadati</taxon>
        <taxon>Acidobacteriota</taxon>
        <taxon>Terriglobia</taxon>
        <taxon>Terriglobales</taxon>
        <taxon>Acidobacteriaceae</taxon>
        <taxon>Terriglobus</taxon>
    </lineage>
</organism>
<sequence>MLRNHRTTDLGYNRPMSSLDAVLFDYGMVLSAPRNPQIWSELAGLSGMSEAELERVYWMYRDEYDAGILTGEEFWSNVGASAGATYSPDLLSQMNAGDVRLWGDLNEPMVQWVLQLHRAGIRTGILSNMGDRMSEGLASRFDWIGRFHHTVWSHALKMRKPDPAIYAESASGLGVAPARILFIDDKPENTSAAIAFGMQAIVYKDFDSFTAEMESRGFGDLLRIASSGAR</sequence>
<proteinExistence type="predicted"/>
<dbReference type="Gene3D" id="3.40.50.1000">
    <property type="entry name" value="HAD superfamily/HAD-like"/>
    <property type="match status" value="1"/>
</dbReference>
<keyword evidence="1" id="KW-0378">Hydrolase</keyword>
<dbReference type="Gene3D" id="1.10.150.240">
    <property type="entry name" value="Putative phosphatase, domain 2"/>
    <property type="match status" value="1"/>
</dbReference>
<dbReference type="NCBIfam" id="TIGR01509">
    <property type="entry name" value="HAD-SF-IA-v3"/>
    <property type="match status" value="1"/>
</dbReference>
<dbReference type="PANTHER" id="PTHR43611">
    <property type="entry name" value="ALPHA-D-GLUCOSE 1-PHOSPHATE PHOSPHATASE"/>
    <property type="match status" value="1"/>
</dbReference>
<dbReference type="SUPFAM" id="SSF56784">
    <property type="entry name" value="HAD-like"/>
    <property type="match status" value="1"/>
</dbReference>
<reference evidence="1 2" key="1">
    <citation type="submission" date="2016-10" db="EMBL/GenBank/DDBJ databases">
        <authorList>
            <person name="de Groot N.N."/>
        </authorList>
    </citation>
    <scope>NUCLEOTIDE SEQUENCE [LARGE SCALE GENOMIC DNA]</scope>
    <source>
        <strain evidence="1 2">AB35.6</strain>
    </source>
</reference>
<dbReference type="Pfam" id="PF00702">
    <property type="entry name" value="Hydrolase"/>
    <property type="match status" value="1"/>
</dbReference>
<name>A0A1H4IVC1_9BACT</name>
<dbReference type="InterPro" id="IPR023214">
    <property type="entry name" value="HAD_sf"/>
</dbReference>
<dbReference type="CDD" id="cd02603">
    <property type="entry name" value="HAD_sEH-N_like"/>
    <property type="match status" value="1"/>
</dbReference>
<dbReference type="InterPro" id="IPR036412">
    <property type="entry name" value="HAD-like_sf"/>
</dbReference>
<dbReference type="InterPro" id="IPR006439">
    <property type="entry name" value="HAD-SF_hydro_IA"/>
</dbReference>
<protein>
    <submittedName>
        <fullName evidence="1">Putative hydrolase of the HAD superfamily</fullName>
    </submittedName>
</protein>
<dbReference type="InterPro" id="IPR023198">
    <property type="entry name" value="PGP-like_dom2"/>
</dbReference>
<dbReference type="PANTHER" id="PTHR43611:SF3">
    <property type="entry name" value="FLAVIN MONONUCLEOTIDE HYDROLASE 1, CHLOROPLATIC"/>
    <property type="match status" value="1"/>
</dbReference>
<accession>A0A1H4IVC1</accession>